<dbReference type="RefSeq" id="WP_280731886.1">
    <property type="nucleotide sequence ID" value="NZ_CP120367.1"/>
</dbReference>
<sequence length="138" mass="15526">MRLASLDYAIGGRSLHRELNASAIHIALLEIDDDLRQRLLSGQKIEPPDRRSAAAIAIHVFMRVRRDYQFHRNSAEATQDEVIGQIANAIWAVPEMIVEDFARKPPGPRTAATHYIAREIFRALTAAFKPVYVQADHG</sequence>
<accession>A0ABY8CTB2</accession>
<evidence type="ECO:0000313" key="1">
    <source>
        <dbReference type="EMBL" id="WEX81147.1"/>
    </source>
</evidence>
<dbReference type="EMBL" id="CP120370">
    <property type="protein sequence ID" value="WEX81147.1"/>
    <property type="molecule type" value="Genomic_DNA"/>
</dbReference>
<evidence type="ECO:0000313" key="2">
    <source>
        <dbReference type="Proteomes" id="UP001235547"/>
    </source>
</evidence>
<protein>
    <submittedName>
        <fullName evidence="1">Uncharacterized protein</fullName>
    </submittedName>
</protein>
<reference evidence="1 2" key="1">
    <citation type="submission" date="2023-03" db="EMBL/GenBank/DDBJ databases">
        <authorList>
            <person name="Kaur S."/>
            <person name="Espinosa-Saiz D."/>
            <person name="Velazquez E."/>
            <person name="Menendez E."/>
            <person name="diCenzo G.C."/>
        </authorList>
    </citation>
    <scope>NUCLEOTIDE SEQUENCE [LARGE SCALE GENOMIC DNA]</scope>
    <source>
        <strain evidence="1 2">LMG 27395</strain>
    </source>
</reference>
<gene>
    <name evidence="1" type="ORF">PYH38_000521</name>
</gene>
<organism evidence="1 2">
    <name type="scientific">Sinorhizobium numidicum</name>
    <dbReference type="NCBI Taxonomy" id="680248"/>
    <lineage>
        <taxon>Bacteria</taxon>
        <taxon>Pseudomonadati</taxon>
        <taxon>Pseudomonadota</taxon>
        <taxon>Alphaproteobacteria</taxon>
        <taxon>Hyphomicrobiales</taxon>
        <taxon>Rhizobiaceae</taxon>
        <taxon>Sinorhizobium/Ensifer group</taxon>
        <taxon>Sinorhizobium</taxon>
    </lineage>
</organism>
<keyword evidence="2" id="KW-1185">Reference proteome</keyword>
<proteinExistence type="predicted"/>
<dbReference type="Proteomes" id="UP001235547">
    <property type="component" value="Chromosome 2"/>
</dbReference>
<name>A0ABY8CTB2_9HYPH</name>